<dbReference type="PRINTS" id="PR00506">
    <property type="entry name" value="D21N6MTFRASE"/>
</dbReference>
<dbReference type="AlphaFoldDB" id="A0AA49GU09"/>
<comment type="catalytic activity">
    <reaction evidence="6">
        <text>a 2'-deoxyadenosine in DNA + S-adenosyl-L-methionine = an N(6)-methyl-2'-deoxyadenosine in DNA + S-adenosyl-L-homocysteine + H(+)</text>
        <dbReference type="Rhea" id="RHEA:15197"/>
        <dbReference type="Rhea" id="RHEA-COMP:12418"/>
        <dbReference type="Rhea" id="RHEA-COMP:12419"/>
        <dbReference type="ChEBI" id="CHEBI:15378"/>
        <dbReference type="ChEBI" id="CHEBI:57856"/>
        <dbReference type="ChEBI" id="CHEBI:59789"/>
        <dbReference type="ChEBI" id="CHEBI:90615"/>
        <dbReference type="ChEBI" id="CHEBI:90616"/>
        <dbReference type="EC" id="2.1.1.72"/>
    </reaction>
</comment>
<evidence type="ECO:0000259" key="8">
    <source>
        <dbReference type="Pfam" id="PF01555"/>
    </source>
</evidence>
<evidence type="ECO:0000256" key="1">
    <source>
        <dbReference type="ARBA" id="ARBA00006594"/>
    </source>
</evidence>
<proteinExistence type="inferred from homology"/>
<evidence type="ECO:0000256" key="5">
    <source>
        <dbReference type="ARBA" id="ARBA00022691"/>
    </source>
</evidence>
<keyword evidence="5" id="KW-0949">S-adenosyl-L-methionine</keyword>
<feature type="domain" description="DNA methylase N-4/N-6" evidence="8">
    <location>
        <begin position="82"/>
        <end position="367"/>
    </location>
</feature>
<keyword evidence="4" id="KW-0808">Transferase</keyword>
<evidence type="ECO:0000256" key="3">
    <source>
        <dbReference type="ARBA" id="ARBA00022603"/>
    </source>
</evidence>
<dbReference type="Gene3D" id="3.40.50.150">
    <property type="entry name" value="Vaccinia Virus protein VP39"/>
    <property type="match status" value="1"/>
</dbReference>
<evidence type="ECO:0000313" key="9">
    <source>
        <dbReference type="EMBL" id="WKN38986.1"/>
    </source>
</evidence>
<dbReference type="REBASE" id="755978">
    <property type="entry name" value="M.Tsp36ORF9755P"/>
</dbReference>
<keyword evidence="3" id="KW-0489">Methyltransferase</keyword>
<dbReference type="EMBL" id="CP120682">
    <property type="protein sequence ID" value="WKN38986.1"/>
    <property type="molecule type" value="Genomic_DNA"/>
</dbReference>
<reference evidence="9" key="1">
    <citation type="journal article" date="2023" name="Comput. Struct. Biotechnol. J.">
        <title>Discovery of a novel marine Bacteroidetes with a rich repertoire of carbohydrate-active enzymes.</title>
        <authorList>
            <person name="Chen B."/>
            <person name="Liu G."/>
            <person name="Chen Q."/>
            <person name="Wang H."/>
            <person name="Liu L."/>
            <person name="Tang K."/>
        </authorList>
    </citation>
    <scope>NUCLEOTIDE SEQUENCE</scope>
    <source>
        <strain evidence="9">TK19036</strain>
    </source>
</reference>
<reference evidence="9" key="2">
    <citation type="journal article" date="2024" name="Antonie Van Leeuwenhoek">
        <title>Roseihalotalea indica gen. nov., sp. nov., a halophilic Bacteroidetes from mesopelagic Southwest Indian Ocean with higher carbohydrate metabolic potential.</title>
        <authorList>
            <person name="Chen B."/>
            <person name="Zhang M."/>
            <person name="Lin D."/>
            <person name="Ye J."/>
            <person name="Tang K."/>
        </authorList>
    </citation>
    <scope>NUCLEOTIDE SEQUENCE</scope>
    <source>
        <strain evidence="9">TK19036</strain>
    </source>
</reference>
<dbReference type="InterPro" id="IPR029063">
    <property type="entry name" value="SAM-dependent_MTases_sf"/>
</dbReference>
<sequence length="579" mass="66015">MDQLKILFDALIVPPNERFGLVWEESSHPETVIEMAEQLFPALKPVPALDIKGKQTSPVHYIIEGDNYHTLSSLTITHAGRVDVIYIDPPYNTGNRHLTYHDHRKDPAAANRHSKWLNFMYHRLQLAVELLTDDGVLFISIDDREMAHLKLMCDGLFGSDNFIGNFVWVNRTTPNDAANKFATDHEYILVYAKNQKHFRLTGIPKDFTKYINRDDDPKGPWMPDNPSAASGTEKDRFPIKNPHTGEVYYPPDGRYWAFAERRVKEWTQSGKMVFPTEVGKRFILKKYLSELKSEHKPASSIIQNVLTSHGTKELKQLFGAGSPIKYPKPTALLKYLLGLIDKKDGVFLDFFAGSGTTGQAVLELNQEDGGARQIILCNNNENDLCRNVLHPRLSKISQGYTVESPRREVLYERKLSVNTLKKVSTYLQEIASLHEQSQGEYDELKQSLKNNTLRLEGIRKKPVQVPGLNASFKYFQTQFIPPQDTRIRQACAHLLCLREQTFEPINIALHWHIYRNAHKTVALCFEVPSGWGALSASLPSDISLVLYVFREKDFADAQSRFPKAKVAYAPAKMKRLFTS</sequence>
<dbReference type="GO" id="GO:0032259">
    <property type="term" value="P:methylation"/>
    <property type="evidence" value="ECO:0007669"/>
    <property type="project" value="UniProtKB-KW"/>
</dbReference>
<comment type="similarity">
    <text evidence="1">Belongs to the N(4)/N(6)-methyltransferase family.</text>
</comment>
<gene>
    <name evidence="9" type="ORF">K4G66_09755</name>
</gene>
<dbReference type="Pfam" id="PF01555">
    <property type="entry name" value="N6_N4_Mtase"/>
    <property type="match status" value="1"/>
</dbReference>
<evidence type="ECO:0000256" key="7">
    <source>
        <dbReference type="SAM" id="MobiDB-lite"/>
    </source>
</evidence>
<feature type="region of interest" description="Disordered" evidence="7">
    <location>
        <begin position="214"/>
        <end position="236"/>
    </location>
</feature>
<organism evidence="9">
    <name type="scientific">Roseihalotalea indica</name>
    <dbReference type="NCBI Taxonomy" id="2867963"/>
    <lineage>
        <taxon>Bacteria</taxon>
        <taxon>Pseudomonadati</taxon>
        <taxon>Bacteroidota</taxon>
        <taxon>Cytophagia</taxon>
        <taxon>Cytophagales</taxon>
        <taxon>Catalimonadaceae</taxon>
        <taxon>Roseihalotalea</taxon>
    </lineage>
</organism>
<dbReference type="GO" id="GO:0009007">
    <property type="term" value="F:site-specific DNA-methyltransferase (adenine-specific) activity"/>
    <property type="evidence" value="ECO:0007669"/>
    <property type="project" value="UniProtKB-EC"/>
</dbReference>
<evidence type="ECO:0000256" key="4">
    <source>
        <dbReference type="ARBA" id="ARBA00022679"/>
    </source>
</evidence>
<accession>A0AA49GU09</accession>
<dbReference type="InterPro" id="IPR002941">
    <property type="entry name" value="DNA_methylase_N4/N6"/>
</dbReference>
<dbReference type="EC" id="2.1.1.72" evidence="2"/>
<evidence type="ECO:0000256" key="6">
    <source>
        <dbReference type="ARBA" id="ARBA00047942"/>
    </source>
</evidence>
<dbReference type="InterPro" id="IPR002295">
    <property type="entry name" value="N4/N6-MTase_EcoPI_Mod-like"/>
</dbReference>
<dbReference type="PROSITE" id="PS00092">
    <property type="entry name" value="N6_MTASE"/>
    <property type="match status" value="1"/>
</dbReference>
<protein>
    <recommendedName>
        <fullName evidence="2">site-specific DNA-methyltransferase (adenine-specific)</fullName>
        <ecNumber evidence="2">2.1.1.72</ecNumber>
    </recommendedName>
</protein>
<dbReference type="GO" id="GO:0008170">
    <property type="term" value="F:N-methyltransferase activity"/>
    <property type="evidence" value="ECO:0007669"/>
    <property type="project" value="InterPro"/>
</dbReference>
<name>A0AA49GU09_9BACT</name>
<dbReference type="GO" id="GO:0003677">
    <property type="term" value="F:DNA binding"/>
    <property type="evidence" value="ECO:0007669"/>
    <property type="project" value="InterPro"/>
</dbReference>
<dbReference type="SUPFAM" id="SSF53335">
    <property type="entry name" value="S-adenosyl-L-methionine-dependent methyltransferases"/>
    <property type="match status" value="1"/>
</dbReference>
<dbReference type="InterPro" id="IPR002052">
    <property type="entry name" value="DNA_methylase_N6_adenine_CS"/>
</dbReference>
<evidence type="ECO:0000256" key="2">
    <source>
        <dbReference type="ARBA" id="ARBA00011900"/>
    </source>
</evidence>